<keyword evidence="3" id="KW-1185">Reference proteome</keyword>
<name>A0ABN3DHG0_9ACTN</name>
<sequence>MIPIAERAKPRKIAISEFREDIPGRPMAARSGRRTEDGHLISPSPSPAFVSTGAKSQRRVVATCPCDAKRSSSG</sequence>
<evidence type="ECO:0000313" key="2">
    <source>
        <dbReference type="EMBL" id="GAA2230862.1"/>
    </source>
</evidence>
<proteinExistence type="predicted"/>
<comment type="caution">
    <text evidence="2">The sequence shown here is derived from an EMBL/GenBank/DDBJ whole genome shotgun (WGS) entry which is preliminary data.</text>
</comment>
<protein>
    <submittedName>
        <fullName evidence="2">Uncharacterized protein</fullName>
    </submittedName>
</protein>
<feature type="region of interest" description="Disordered" evidence="1">
    <location>
        <begin position="20"/>
        <end position="57"/>
    </location>
</feature>
<organism evidence="2 3">
    <name type="scientific">Streptomyces indiaensis</name>
    <dbReference type="NCBI Taxonomy" id="284033"/>
    <lineage>
        <taxon>Bacteria</taxon>
        <taxon>Bacillati</taxon>
        <taxon>Actinomycetota</taxon>
        <taxon>Actinomycetes</taxon>
        <taxon>Kitasatosporales</taxon>
        <taxon>Streptomycetaceae</taxon>
        <taxon>Streptomyces</taxon>
    </lineage>
</organism>
<gene>
    <name evidence="2" type="ORF">GCM10010104_25700</name>
</gene>
<reference evidence="2 3" key="1">
    <citation type="journal article" date="2019" name="Int. J. Syst. Evol. Microbiol.">
        <title>The Global Catalogue of Microorganisms (GCM) 10K type strain sequencing project: providing services to taxonomists for standard genome sequencing and annotation.</title>
        <authorList>
            <consortium name="The Broad Institute Genomics Platform"/>
            <consortium name="The Broad Institute Genome Sequencing Center for Infectious Disease"/>
            <person name="Wu L."/>
            <person name="Ma J."/>
        </authorList>
    </citation>
    <scope>NUCLEOTIDE SEQUENCE [LARGE SCALE GENOMIC DNA]</scope>
    <source>
        <strain evidence="2 3">JCM 3053</strain>
    </source>
</reference>
<evidence type="ECO:0000256" key="1">
    <source>
        <dbReference type="SAM" id="MobiDB-lite"/>
    </source>
</evidence>
<dbReference type="EMBL" id="BAAART010000055">
    <property type="protein sequence ID" value="GAA2230862.1"/>
    <property type="molecule type" value="Genomic_DNA"/>
</dbReference>
<dbReference type="Proteomes" id="UP001501474">
    <property type="component" value="Unassembled WGS sequence"/>
</dbReference>
<accession>A0ABN3DHG0</accession>
<evidence type="ECO:0000313" key="3">
    <source>
        <dbReference type="Proteomes" id="UP001501474"/>
    </source>
</evidence>